<dbReference type="Pfam" id="PF12697">
    <property type="entry name" value="Abhydrolase_6"/>
    <property type="match status" value="1"/>
</dbReference>
<sequence>MTTYVLVPGFWLGAWAWEAVAAELRAAGHEVLAVEPGHEPEATAESHVDEVLEALEKAGPAVLVGHSGGGPVCAAAAERARDRVTRLVFVDTGPLPDGVAQIDFNPPGAQEWIRARIAEHGGVQPMPTRAEFAQLGTSTEGLDEETFAEVHARSLAEPAGVILTGARRGTPDASLPKTVVACSFTEAQARELIAAGVPAFAEMAGPEWSFAELPTGHWPMLSEPAALARLLAGLGEPT</sequence>
<reference evidence="3" key="1">
    <citation type="journal article" date="2019" name="Int. J. Syst. Evol. Microbiol.">
        <title>The Global Catalogue of Microorganisms (GCM) 10K type strain sequencing project: providing services to taxonomists for standard genome sequencing and annotation.</title>
        <authorList>
            <consortium name="The Broad Institute Genomics Platform"/>
            <consortium name="The Broad Institute Genome Sequencing Center for Infectious Disease"/>
            <person name="Wu L."/>
            <person name="Ma J."/>
        </authorList>
    </citation>
    <scope>NUCLEOTIDE SEQUENCE [LARGE SCALE GENOMIC DNA]</scope>
    <source>
        <strain evidence="3">CGMCC 4.7397</strain>
    </source>
</reference>
<keyword evidence="2" id="KW-0378">Hydrolase</keyword>
<dbReference type="Gene3D" id="3.40.50.1820">
    <property type="entry name" value="alpha/beta hydrolase"/>
    <property type="match status" value="1"/>
</dbReference>
<dbReference type="SUPFAM" id="SSF53474">
    <property type="entry name" value="alpha/beta-Hydrolases"/>
    <property type="match status" value="1"/>
</dbReference>
<evidence type="ECO:0000259" key="1">
    <source>
        <dbReference type="Pfam" id="PF12697"/>
    </source>
</evidence>
<feature type="domain" description="AB hydrolase-1" evidence="1">
    <location>
        <begin position="5"/>
        <end position="229"/>
    </location>
</feature>
<dbReference type="InterPro" id="IPR029058">
    <property type="entry name" value="AB_hydrolase_fold"/>
</dbReference>
<dbReference type="GO" id="GO:0016787">
    <property type="term" value="F:hydrolase activity"/>
    <property type="evidence" value="ECO:0007669"/>
    <property type="project" value="UniProtKB-KW"/>
</dbReference>
<evidence type="ECO:0000313" key="3">
    <source>
        <dbReference type="Proteomes" id="UP001596119"/>
    </source>
</evidence>
<proteinExistence type="predicted"/>
<gene>
    <name evidence="2" type="ORF">ACFQH9_15690</name>
</gene>
<dbReference type="PANTHER" id="PTHR37017">
    <property type="entry name" value="AB HYDROLASE-1 DOMAIN-CONTAINING PROTEIN-RELATED"/>
    <property type="match status" value="1"/>
</dbReference>
<comment type="caution">
    <text evidence="2">The sequence shown here is derived from an EMBL/GenBank/DDBJ whole genome shotgun (WGS) entry which is preliminary data.</text>
</comment>
<dbReference type="PANTHER" id="PTHR37017:SF11">
    <property type="entry name" value="ESTERASE_LIPASE_THIOESTERASE DOMAIN-CONTAINING PROTEIN"/>
    <property type="match status" value="1"/>
</dbReference>
<dbReference type="InterPro" id="IPR052897">
    <property type="entry name" value="Sec-Metab_Biosynth_Hydrolase"/>
</dbReference>
<dbReference type="Proteomes" id="UP001596119">
    <property type="component" value="Unassembled WGS sequence"/>
</dbReference>
<accession>A0ABW1I7Q5</accession>
<protein>
    <submittedName>
        <fullName evidence="2">Alpha/beta fold hydrolase</fullName>
    </submittedName>
</protein>
<name>A0ABW1I7Q5_9PSEU</name>
<dbReference type="EMBL" id="JBHSQK010000037">
    <property type="protein sequence ID" value="MFC5949716.1"/>
    <property type="molecule type" value="Genomic_DNA"/>
</dbReference>
<evidence type="ECO:0000313" key="2">
    <source>
        <dbReference type="EMBL" id="MFC5949716.1"/>
    </source>
</evidence>
<dbReference type="RefSeq" id="WP_379566848.1">
    <property type="nucleotide sequence ID" value="NZ_JBHSQK010000037.1"/>
</dbReference>
<organism evidence="2 3">
    <name type="scientific">Pseudonocardia lutea</name>
    <dbReference type="NCBI Taxonomy" id="2172015"/>
    <lineage>
        <taxon>Bacteria</taxon>
        <taxon>Bacillati</taxon>
        <taxon>Actinomycetota</taxon>
        <taxon>Actinomycetes</taxon>
        <taxon>Pseudonocardiales</taxon>
        <taxon>Pseudonocardiaceae</taxon>
        <taxon>Pseudonocardia</taxon>
    </lineage>
</organism>
<dbReference type="InterPro" id="IPR000073">
    <property type="entry name" value="AB_hydrolase_1"/>
</dbReference>
<keyword evidence="3" id="KW-1185">Reference proteome</keyword>